<dbReference type="Gene3D" id="3.20.20.70">
    <property type="entry name" value="Aldolase class I"/>
    <property type="match status" value="1"/>
</dbReference>
<organism evidence="9 10">
    <name type="scientific">Canis lupus familiaris</name>
    <name type="common">Dog</name>
    <name type="synonym">Canis familiaris</name>
    <dbReference type="NCBI Taxonomy" id="9615"/>
    <lineage>
        <taxon>Eukaryota</taxon>
        <taxon>Metazoa</taxon>
        <taxon>Chordata</taxon>
        <taxon>Craniata</taxon>
        <taxon>Vertebrata</taxon>
        <taxon>Euteleostomi</taxon>
        <taxon>Mammalia</taxon>
        <taxon>Eutheria</taxon>
        <taxon>Laurasiatheria</taxon>
        <taxon>Carnivora</taxon>
        <taxon>Caniformia</taxon>
        <taxon>Canidae</taxon>
        <taxon>Canis</taxon>
    </lineage>
</organism>
<evidence type="ECO:0000259" key="8">
    <source>
        <dbReference type="PROSITE" id="PS50991"/>
    </source>
</evidence>
<evidence type="ECO:0000313" key="10">
    <source>
        <dbReference type="Proteomes" id="UP000694429"/>
    </source>
</evidence>
<evidence type="ECO:0000256" key="7">
    <source>
        <dbReference type="SAM" id="MobiDB-lite"/>
    </source>
</evidence>
<comment type="catalytic activity">
    <reaction evidence="6">
        <text>(3S)-3-hydroxy-3-methylglutaryl-CoA = acetoacetate + acetyl-CoA</text>
        <dbReference type="Rhea" id="RHEA:24404"/>
        <dbReference type="ChEBI" id="CHEBI:13705"/>
        <dbReference type="ChEBI" id="CHEBI:43074"/>
        <dbReference type="ChEBI" id="CHEBI:57288"/>
        <dbReference type="EC" id="4.1.3.4"/>
    </reaction>
</comment>
<reference evidence="9" key="2">
    <citation type="submission" date="2025-08" db="UniProtKB">
        <authorList>
            <consortium name="Ensembl"/>
        </authorList>
    </citation>
    <scope>IDENTIFICATION</scope>
</reference>
<feature type="domain" description="Pyruvate carboxyltransferase" evidence="8">
    <location>
        <begin position="95"/>
        <end position="349"/>
    </location>
</feature>
<proteinExistence type="inferred from homology"/>
<keyword evidence="5" id="KW-0456">Lyase</keyword>
<feature type="region of interest" description="Disordered" evidence="7">
    <location>
        <begin position="1"/>
        <end position="47"/>
    </location>
</feature>
<dbReference type="GO" id="GO:0046872">
    <property type="term" value="F:metal ion binding"/>
    <property type="evidence" value="ECO:0007669"/>
    <property type="project" value="UniProtKB-KW"/>
</dbReference>
<sequence length="377" mass="39441">MRPSFYLHPLSRLGSEPGEKPVSGACADRPARPAQRGRGATPGRPWAPFRFSAFRAPQVLPALPARARPPPPQPPPPPPPPAPHPVGADAVRGAGLVLAACARRGALRAGAARSASLSSRLPPAVAGRAMGNVPSAVKHCLSYQQLLREHLWIGDSVAGALDTAQVAAGATEISVFGAASESFSKRNINCSIEESMEKFEEVVKSARHMNIPARGYVSCALGCPYEGNITPQKVTEVSKKLYGMGCYEISLGDTTGVGTPGSMKRMLESVMKEIPSSALAVHCHDTYGQALANILTALQMGINVVDSAVSGLGGCPYAKGASGNVATEDLIYMLNGLGLNTGVNLYKVMEAGDFICKAVNKTTNSKVAQASFNARLE</sequence>
<evidence type="ECO:0000256" key="5">
    <source>
        <dbReference type="ARBA" id="ARBA00023239"/>
    </source>
</evidence>
<dbReference type="Proteomes" id="UP000694429">
    <property type="component" value="Chromosome 12"/>
</dbReference>
<dbReference type="UniPathway" id="UPA00896">
    <property type="reaction ID" value="UER00863"/>
</dbReference>
<dbReference type="PROSITE" id="PS50991">
    <property type="entry name" value="PYR_CT"/>
    <property type="match status" value="1"/>
</dbReference>
<feature type="region of interest" description="Disordered" evidence="7">
    <location>
        <begin position="63"/>
        <end position="89"/>
    </location>
</feature>
<feature type="compositionally biased region" description="Pro residues" evidence="7">
    <location>
        <begin position="67"/>
        <end position="84"/>
    </location>
</feature>
<evidence type="ECO:0000313" key="9">
    <source>
        <dbReference type="Ensembl" id="ENSCAFP00030024208.1"/>
    </source>
</evidence>
<dbReference type="PANTHER" id="PTHR42738">
    <property type="entry name" value="HYDROXYMETHYLGLUTARYL-COA LYASE"/>
    <property type="match status" value="1"/>
</dbReference>
<dbReference type="EC" id="4.1.3.4" evidence="3"/>
<evidence type="ECO:0000256" key="6">
    <source>
        <dbReference type="ARBA" id="ARBA00049877"/>
    </source>
</evidence>
<evidence type="ECO:0000256" key="4">
    <source>
        <dbReference type="ARBA" id="ARBA00022723"/>
    </source>
</evidence>
<dbReference type="SUPFAM" id="SSF51569">
    <property type="entry name" value="Aldolase"/>
    <property type="match status" value="1"/>
</dbReference>
<comment type="pathway">
    <text evidence="1">Metabolic intermediate metabolism; (S)-3-hydroxy-3-methylglutaryl-CoA degradation; acetoacetate from (S)-3-hydroxy-3-methylglutaryl-CoA: step 1/1.</text>
</comment>
<dbReference type="NCBIfam" id="NF004283">
    <property type="entry name" value="PRK05692.1"/>
    <property type="match status" value="1"/>
</dbReference>
<accession>A0A8C0NR16</accession>
<keyword evidence="4" id="KW-0479">Metal-binding</keyword>
<evidence type="ECO:0000256" key="2">
    <source>
        <dbReference type="ARBA" id="ARBA00009405"/>
    </source>
</evidence>
<dbReference type="AlphaFoldDB" id="A0A8C0NR16"/>
<dbReference type="PANTHER" id="PTHR42738:SF5">
    <property type="entry name" value="3-HYDROXY-3-METHYLGLUTARYL-COA LYASE, CYTOPLASMIC"/>
    <property type="match status" value="1"/>
</dbReference>
<evidence type="ECO:0000256" key="1">
    <source>
        <dbReference type="ARBA" id="ARBA00005143"/>
    </source>
</evidence>
<dbReference type="Pfam" id="PF00682">
    <property type="entry name" value="HMGL-like"/>
    <property type="match status" value="1"/>
</dbReference>
<comment type="similarity">
    <text evidence="2">Belongs to the HMG-CoA lyase family.</text>
</comment>
<protein>
    <recommendedName>
        <fullName evidence="3">hydroxymethylglutaryl-CoA lyase</fullName>
        <ecNumber evidence="3">4.1.3.4</ecNumber>
    </recommendedName>
</protein>
<dbReference type="CDD" id="cd07938">
    <property type="entry name" value="DRE_TIM_HMGL"/>
    <property type="match status" value="1"/>
</dbReference>
<name>A0A8C0NR16_CANLF</name>
<dbReference type="GO" id="GO:0004419">
    <property type="term" value="F:hydroxymethylglutaryl-CoA lyase activity"/>
    <property type="evidence" value="ECO:0007669"/>
    <property type="project" value="UniProtKB-EC"/>
</dbReference>
<evidence type="ECO:0000256" key="3">
    <source>
        <dbReference type="ARBA" id="ARBA00012910"/>
    </source>
</evidence>
<dbReference type="InterPro" id="IPR000891">
    <property type="entry name" value="PYR_CT"/>
</dbReference>
<dbReference type="InterPro" id="IPR043594">
    <property type="entry name" value="HMGL"/>
</dbReference>
<dbReference type="Ensembl" id="ENSCAFT00030027741.1">
    <property type="protein sequence ID" value="ENSCAFP00030024208.1"/>
    <property type="gene ID" value="ENSCAFG00030014901.1"/>
</dbReference>
<feature type="compositionally biased region" description="Low complexity" evidence="7">
    <location>
        <begin position="32"/>
        <end position="44"/>
    </location>
</feature>
<dbReference type="InterPro" id="IPR013785">
    <property type="entry name" value="Aldolase_TIM"/>
</dbReference>
<reference evidence="9" key="1">
    <citation type="submission" date="2019-03" db="EMBL/GenBank/DDBJ databases">
        <authorList>
            <person name="Warren W.C."/>
            <person name="Johnson G.S."/>
        </authorList>
    </citation>
    <scope>NUCLEOTIDE SEQUENCE [LARGE SCALE GENOMIC DNA]</scope>
    <source>
        <strain evidence="9">Basenji</strain>
    </source>
</reference>